<feature type="compositionally biased region" description="Acidic residues" evidence="4">
    <location>
        <begin position="30"/>
        <end position="52"/>
    </location>
</feature>
<dbReference type="Pfam" id="PF07572">
    <property type="entry name" value="BCNT"/>
    <property type="match status" value="1"/>
</dbReference>
<evidence type="ECO:0000313" key="6">
    <source>
        <dbReference type="EMBL" id="KAG8563405.1"/>
    </source>
</evidence>
<dbReference type="GO" id="GO:0000776">
    <property type="term" value="C:kinetochore"/>
    <property type="evidence" value="ECO:0007669"/>
    <property type="project" value="UniProtKB-KW"/>
</dbReference>
<gene>
    <name evidence="6" type="ORF">GDO81_016053</name>
</gene>
<accession>A0AAV7AVN9</accession>
<comment type="subcellular location">
    <subcellularLocation>
        <location evidence="3">Chromosome</location>
        <location evidence="3">Centromere</location>
        <location evidence="3">Kinetochore</location>
    </subcellularLocation>
</comment>
<dbReference type="AlphaFoldDB" id="A0AAV7AVN9"/>
<evidence type="ECO:0000313" key="7">
    <source>
        <dbReference type="Proteomes" id="UP000824782"/>
    </source>
</evidence>
<keyword evidence="3" id="KW-0217">Developmental protein</keyword>
<feature type="compositionally biased region" description="Polar residues" evidence="4">
    <location>
        <begin position="228"/>
        <end position="237"/>
    </location>
</feature>
<comment type="function">
    <text evidence="3">May play a role during embryogenesis.</text>
</comment>
<dbReference type="GO" id="GO:0000812">
    <property type="term" value="C:Swr1 complex"/>
    <property type="evidence" value="ECO:0007669"/>
    <property type="project" value="TreeGrafter"/>
</dbReference>
<dbReference type="InterPro" id="IPR027124">
    <property type="entry name" value="Swc5/CFDP1/2"/>
</dbReference>
<evidence type="ECO:0000256" key="3">
    <source>
        <dbReference type="RuleBase" id="RU363092"/>
    </source>
</evidence>
<keyword evidence="3" id="KW-0995">Kinetochore</keyword>
<feature type="region of interest" description="Disordered" evidence="4">
    <location>
        <begin position="30"/>
        <end position="185"/>
    </location>
</feature>
<reference evidence="6" key="1">
    <citation type="thesis" date="2020" institute="ProQuest LLC" country="789 East Eisenhower Parkway, Ann Arbor, MI, USA">
        <title>Comparative Genomics and Chromosome Evolution.</title>
        <authorList>
            <person name="Mudd A.B."/>
        </authorList>
    </citation>
    <scope>NUCLEOTIDE SEQUENCE</scope>
    <source>
        <strain evidence="6">237g6f4</strain>
        <tissue evidence="6">Blood</tissue>
    </source>
</reference>
<feature type="compositionally biased region" description="Basic and acidic residues" evidence="4">
    <location>
        <begin position="111"/>
        <end position="128"/>
    </location>
</feature>
<evidence type="ECO:0000259" key="5">
    <source>
        <dbReference type="PROSITE" id="PS51279"/>
    </source>
</evidence>
<evidence type="ECO:0000256" key="2">
    <source>
        <dbReference type="ARBA" id="ARBA00030244"/>
    </source>
</evidence>
<protein>
    <recommendedName>
        <fullName evidence="1 3">Craniofacial development protein 1</fullName>
    </recommendedName>
    <alternativeName>
        <fullName evidence="2 3">Bucentaur</fullName>
    </alternativeName>
</protein>
<dbReference type="PANTHER" id="PTHR48407">
    <property type="entry name" value="CRANIOFACIAL DEVELOPMENT PROTEIN 1"/>
    <property type="match status" value="1"/>
</dbReference>
<comment type="caution">
    <text evidence="6">The sequence shown here is derived from an EMBL/GenBank/DDBJ whole genome shotgun (WGS) entry which is preliminary data.</text>
</comment>
<evidence type="ECO:0000256" key="4">
    <source>
        <dbReference type="SAM" id="MobiDB-lite"/>
    </source>
</evidence>
<dbReference type="EMBL" id="WNYA01000007">
    <property type="protein sequence ID" value="KAG8563405.1"/>
    <property type="molecule type" value="Genomic_DNA"/>
</dbReference>
<organism evidence="6 7">
    <name type="scientific">Engystomops pustulosus</name>
    <name type="common">Tungara frog</name>
    <name type="synonym">Physalaemus pustulosus</name>
    <dbReference type="NCBI Taxonomy" id="76066"/>
    <lineage>
        <taxon>Eukaryota</taxon>
        <taxon>Metazoa</taxon>
        <taxon>Chordata</taxon>
        <taxon>Craniata</taxon>
        <taxon>Vertebrata</taxon>
        <taxon>Euteleostomi</taxon>
        <taxon>Amphibia</taxon>
        <taxon>Batrachia</taxon>
        <taxon>Anura</taxon>
        <taxon>Neobatrachia</taxon>
        <taxon>Hyloidea</taxon>
        <taxon>Leptodactylidae</taxon>
        <taxon>Leiuperinae</taxon>
        <taxon>Engystomops</taxon>
    </lineage>
</organism>
<name>A0AAV7AVN9_ENGPU</name>
<dbReference type="InterPro" id="IPR011421">
    <property type="entry name" value="BCNT-C"/>
</dbReference>
<feature type="compositionally biased region" description="Basic and acidic residues" evidence="4">
    <location>
        <begin position="156"/>
        <end position="183"/>
    </location>
</feature>
<feature type="region of interest" description="Disordered" evidence="4">
    <location>
        <begin position="215"/>
        <end position="256"/>
    </location>
</feature>
<dbReference type="Proteomes" id="UP000824782">
    <property type="component" value="Unassembled WGS sequence"/>
</dbReference>
<proteinExistence type="predicted"/>
<sequence>MLRFPVPGGGSLSLVGAVVVRGNIITGGEYSEDDVNELVKEDDDDDDVDEQEGGEKKSSHLPKLSQNKDKKKNKNSLSARKRKKAVLSLDEGQVDKDHDNTEEDSNLGSLDELKKKKIEEAKRKREDDLWSSFLSDVGKPPKCEPTVSVSQNNQKVNEKNKCPNKDSSESSKEDSERKDDSKKVTITKVFDFAGEEIRVSKEVHCTSREAKAFIKQQEKGQLEPAPSPSRTCAQASSGVKRPVGMSSILGKLGSKKTKMSTLEKSKLDWESFKDQEGIGEELAQHNRGKDGYIERKAFLERVDYRQFELEREIRLKNMKP</sequence>
<feature type="compositionally biased region" description="Basic residues" evidence="4">
    <location>
        <begin position="69"/>
        <end position="85"/>
    </location>
</feature>
<dbReference type="PROSITE" id="PS51279">
    <property type="entry name" value="BCNT_C"/>
    <property type="match status" value="1"/>
</dbReference>
<keyword evidence="3" id="KW-0158">Chromosome</keyword>
<dbReference type="PANTHER" id="PTHR48407:SF1">
    <property type="entry name" value="CRANIOFACIAL DEVELOPMENT PROTEIN 1"/>
    <property type="match status" value="1"/>
</dbReference>
<evidence type="ECO:0000256" key="1">
    <source>
        <dbReference type="ARBA" id="ARBA00019033"/>
    </source>
</evidence>
<keyword evidence="7" id="KW-1185">Reference proteome</keyword>
<feature type="domain" description="BCNT-C" evidence="5">
    <location>
        <begin position="239"/>
        <end position="320"/>
    </location>
</feature>